<sequence length="333" mass="35126">MRYLRNTLAAGILSIATFTAQAESLGFEGGGSASLTGIVPQSMAPYAAKEDVDLQVVLGQSLTKSVMKVAAGRLDLAVAPPPAITAMKAGAGPYKGSPEQAKKLSGNLRALFGFSASAIHAIVWADSGIESWKDLRGKRVFIGPPAGSAAGQSAGLIEQASGGLVAGTDYEGIKLPWGAALQGFQDGQFDVYMGFYPIGSQALNELSLQRPIRILSVNDEVIKSPGWTEFQRQQVTGLATIPANTYSGQANADQAITTGTTLMMVVTNAKLNDDTAYKLTKAFWNNIDAMKQANALMKQVDPSQPFTGVNVPLHPGAARYYQEQGIEIPADLM</sequence>
<accession>A0A917ZMW6</accession>
<evidence type="ECO:0000313" key="3">
    <source>
        <dbReference type="Proteomes" id="UP000599578"/>
    </source>
</evidence>
<dbReference type="PANTHER" id="PTHR42941:SF1">
    <property type="entry name" value="SLL1037 PROTEIN"/>
    <property type="match status" value="1"/>
</dbReference>
<protein>
    <submittedName>
        <fullName evidence="2">C4-dicarboxylate ABC transporter substrate-binding protein</fullName>
    </submittedName>
</protein>
<dbReference type="Proteomes" id="UP000599578">
    <property type="component" value="Unassembled WGS sequence"/>
</dbReference>
<gene>
    <name evidence="2" type="ORF">GCM10011348_37660</name>
</gene>
<dbReference type="NCBIfam" id="TIGR02122">
    <property type="entry name" value="TRAP_TAXI"/>
    <property type="match status" value="1"/>
</dbReference>
<dbReference type="InterPro" id="IPR011852">
    <property type="entry name" value="TRAP_TAXI"/>
</dbReference>
<comment type="caution">
    <text evidence="2">The sequence shown here is derived from an EMBL/GenBank/DDBJ whole genome shotgun (WGS) entry which is preliminary data.</text>
</comment>
<name>A0A917ZMW6_9GAMM</name>
<dbReference type="Pfam" id="PF16868">
    <property type="entry name" value="NMT1_3"/>
    <property type="match status" value="1"/>
</dbReference>
<dbReference type="AlphaFoldDB" id="A0A917ZMW6"/>
<organism evidence="2 3">
    <name type="scientific">Marinobacterium nitratireducens</name>
    <dbReference type="NCBI Taxonomy" id="518897"/>
    <lineage>
        <taxon>Bacteria</taxon>
        <taxon>Pseudomonadati</taxon>
        <taxon>Pseudomonadota</taxon>
        <taxon>Gammaproteobacteria</taxon>
        <taxon>Oceanospirillales</taxon>
        <taxon>Oceanospirillaceae</taxon>
        <taxon>Marinobacterium</taxon>
    </lineage>
</organism>
<feature type="chain" id="PRO_5037623316" evidence="1">
    <location>
        <begin position="23"/>
        <end position="333"/>
    </location>
</feature>
<reference evidence="2 3" key="1">
    <citation type="journal article" date="2014" name="Int. J. Syst. Evol. Microbiol.">
        <title>Complete genome sequence of Corynebacterium casei LMG S-19264T (=DSM 44701T), isolated from a smear-ripened cheese.</title>
        <authorList>
            <consortium name="US DOE Joint Genome Institute (JGI-PGF)"/>
            <person name="Walter F."/>
            <person name="Albersmeier A."/>
            <person name="Kalinowski J."/>
            <person name="Ruckert C."/>
        </authorList>
    </citation>
    <scope>NUCLEOTIDE SEQUENCE [LARGE SCALE GENOMIC DNA]</scope>
    <source>
        <strain evidence="2 3">CGMCC 1.7286</strain>
    </source>
</reference>
<keyword evidence="1" id="KW-0732">Signal</keyword>
<dbReference type="PANTHER" id="PTHR42941">
    <property type="entry name" value="SLL1037 PROTEIN"/>
    <property type="match status" value="1"/>
</dbReference>
<dbReference type="EMBL" id="BMLT01000011">
    <property type="protein sequence ID" value="GGO86560.1"/>
    <property type="molecule type" value="Genomic_DNA"/>
</dbReference>
<evidence type="ECO:0000313" key="2">
    <source>
        <dbReference type="EMBL" id="GGO86560.1"/>
    </source>
</evidence>
<feature type="signal peptide" evidence="1">
    <location>
        <begin position="1"/>
        <end position="22"/>
    </location>
</feature>
<dbReference type="Gene3D" id="3.40.190.10">
    <property type="entry name" value="Periplasmic binding protein-like II"/>
    <property type="match status" value="2"/>
</dbReference>
<dbReference type="RefSeq" id="WP_188862172.1">
    <property type="nucleotide sequence ID" value="NZ_BMLT01000011.1"/>
</dbReference>
<proteinExistence type="predicted"/>
<keyword evidence="3" id="KW-1185">Reference proteome</keyword>
<evidence type="ECO:0000256" key="1">
    <source>
        <dbReference type="SAM" id="SignalP"/>
    </source>
</evidence>
<dbReference type="SUPFAM" id="SSF53850">
    <property type="entry name" value="Periplasmic binding protein-like II"/>
    <property type="match status" value="1"/>
</dbReference>